<dbReference type="KEGG" id="phal:H9I45_08395"/>
<evidence type="ECO:0000313" key="2">
    <source>
        <dbReference type="EMBL" id="QOD59393.1"/>
    </source>
</evidence>
<proteinExistence type="predicted"/>
<feature type="signal peptide" evidence="1">
    <location>
        <begin position="1"/>
        <end position="21"/>
    </location>
</feature>
<evidence type="ECO:0008006" key="4">
    <source>
        <dbReference type="Google" id="ProtNLM"/>
    </source>
</evidence>
<evidence type="ECO:0000256" key="1">
    <source>
        <dbReference type="SAM" id="SignalP"/>
    </source>
</evidence>
<dbReference type="EMBL" id="CP061813">
    <property type="protein sequence ID" value="QOD59393.1"/>
    <property type="molecule type" value="Genomic_DNA"/>
</dbReference>
<dbReference type="Proteomes" id="UP000516764">
    <property type="component" value="Chromosome"/>
</dbReference>
<feature type="chain" id="PRO_5032411876" description="Lipoprotein" evidence="1">
    <location>
        <begin position="22"/>
        <end position="139"/>
    </location>
</feature>
<keyword evidence="3" id="KW-1185">Reference proteome</keyword>
<dbReference type="OrthoDB" id="9885335at2"/>
<name>A0A7L8ABJ1_9FLAO</name>
<accession>A0A7L8ABJ1</accession>
<dbReference type="PROSITE" id="PS51257">
    <property type="entry name" value="PROKAR_LIPOPROTEIN"/>
    <property type="match status" value="1"/>
</dbReference>
<keyword evidence="1" id="KW-0732">Signal</keyword>
<dbReference type="RefSeq" id="WP_088355427.1">
    <property type="nucleotide sequence ID" value="NZ_CP061813.1"/>
</dbReference>
<dbReference type="AlphaFoldDB" id="A0A7L8ABJ1"/>
<evidence type="ECO:0000313" key="3">
    <source>
        <dbReference type="Proteomes" id="UP000516764"/>
    </source>
</evidence>
<sequence length="139" mass="15930">MKYLKQILIVFSLMLFGCSSAIKIAEALKTKHISGLRNGKDYIDYTLKINAKNRFQFKELSVNGAIIKKSLYVKNLATGLSSTKISDSYAEGSYIFGFRIFDVENFKDEEILTFQYLMNSKEYSIETPIDLNRKIANNK</sequence>
<protein>
    <recommendedName>
        <fullName evidence="4">Lipoprotein</fullName>
    </recommendedName>
</protein>
<gene>
    <name evidence="2" type="ORF">H9I45_08395</name>
</gene>
<organism evidence="2 3">
    <name type="scientific">Polaribacter haliotis</name>
    <dbReference type="NCBI Taxonomy" id="1888915"/>
    <lineage>
        <taxon>Bacteria</taxon>
        <taxon>Pseudomonadati</taxon>
        <taxon>Bacteroidota</taxon>
        <taxon>Flavobacteriia</taxon>
        <taxon>Flavobacteriales</taxon>
        <taxon>Flavobacteriaceae</taxon>
    </lineage>
</organism>
<reference evidence="2 3" key="1">
    <citation type="journal article" date="2016" name="Int. J. Syst. Evol. Microbiol.">
        <title>Polaribacter haliotis sp. nov., isolated from the gut of abalone Haliotis discus hannai.</title>
        <authorList>
            <person name="Kim Y.O."/>
            <person name="Park I.S."/>
            <person name="Park S."/>
            <person name="Nam B.H."/>
            <person name="Park J.M."/>
            <person name="Kim D.G."/>
            <person name="Yoon J.H."/>
        </authorList>
    </citation>
    <scope>NUCLEOTIDE SEQUENCE [LARGE SCALE GENOMIC DNA]</scope>
    <source>
        <strain evidence="2 3">KCTC 52418</strain>
    </source>
</reference>